<keyword evidence="3" id="KW-1185">Reference proteome</keyword>
<gene>
    <name evidence="2" type="ORF">CC85DRAFT_291611</name>
</gene>
<dbReference type="AlphaFoldDB" id="A0A0J1B6G6"/>
<organism evidence="2 3">
    <name type="scientific">Cutaneotrichosporon oleaginosum</name>
    <dbReference type="NCBI Taxonomy" id="879819"/>
    <lineage>
        <taxon>Eukaryota</taxon>
        <taxon>Fungi</taxon>
        <taxon>Dikarya</taxon>
        <taxon>Basidiomycota</taxon>
        <taxon>Agaricomycotina</taxon>
        <taxon>Tremellomycetes</taxon>
        <taxon>Trichosporonales</taxon>
        <taxon>Trichosporonaceae</taxon>
        <taxon>Cutaneotrichosporon</taxon>
    </lineage>
</organism>
<reference evidence="2 3" key="1">
    <citation type="submission" date="2015-03" db="EMBL/GenBank/DDBJ databases">
        <title>Genomics and transcriptomics of the oil-accumulating basidiomycete yeast T. oleaginosus allow insights into substrate utilization and the diverse evolutionary trajectories of mating systems in fungi.</title>
        <authorList>
            <consortium name="DOE Joint Genome Institute"/>
            <person name="Kourist R."/>
            <person name="Kracht O."/>
            <person name="Bracharz F."/>
            <person name="Lipzen A."/>
            <person name="Nolan M."/>
            <person name="Ohm R."/>
            <person name="Grigoriev I."/>
            <person name="Sun S."/>
            <person name="Heitman J."/>
            <person name="Bruck T."/>
            <person name="Nowrousian M."/>
        </authorList>
    </citation>
    <scope>NUCLEOTIDE SEQUENCE [LARGE SCALE GENOMIC DNA]</scope>
    <source>
        <strain evidence="2 3">IBC0246</strain>
    </source>
</reference>
<evidence type="ECO:0000256" key="1">
    <source>
        <dbReference type="SAM" id="SignalP"/>
    </source>
</evidence>
<evidence type="ECO:0000313" key="3">
    <source>
        <dbReference type="Proteomes" id="UP000053611"/>
    </source>
</evidence>
<accession>A0A0J1B6G6</accession>
<name>A0A0J1B6G6_9TREE</name>
<dbReference type="EMBL" id="KQ087196">
    <property type="protein sequence ID" value="KLT43324.1"/>
    <property type="molecule type" value="Genomic_DNA"/>
</dbReference>
<dbReference type="GeneID" id="28985390"/>
<evidence type="ECO:0008006" key="4">
    <source>
        <dbReference type="Google" id="ProtNLM"/>
    </source>
</evidence>
<dbReference type="Proteomes" id="UP000053611">
    <property type="component" value="Unassembled WGS sequence"/>
</dbReference>
<feature type="chain" id="PRO_5005247870" description="Granulins domain-containing protein" evidence="1">
    <location>
        <begin position="17"/>
        <end position="125"/>
    </location>
</feature>
<evidence type="ECO:0000313" key="2">
    <source>
        <dbReference type="EMBL" id="KLT43324.1"/>
    </source>
</evidence>
<dbReference type="RefSeq" id="XP_018279815.1">
    <property type="nucleotide sequence ID" value="XM_018424787.1"/>
</dbReference>
<feature type="signal peptide" evidence="1">
    <location>
        <begin position="1"/>
        <end position="16"/>
    </location>
</feature>
<keyword evidence="1" id="KW-0732">Signal</keyword>
<sequence length="125" mass="13129">MKFSLPVLALATLAAASPYPRQEPTIPGLSFKNGHADLFTASPAQCTPNGNATDRCCPSGRNACPQGWSCFQALGKEQCCPPGFECHADGTLRQNGSDDVDVAKNGCEFVLVCITIICGFSLVCS</sequence>
<proteinExistence type="predicted"/>
<protein>
    <recommendedName>
        <fullName evidence="4">Granulins domain-containing protein</fullName>
    </recommendedName>
</protein>